<feature type="transmembrane region" description="Helical" evidence="1">
    <location>
        <begin position="368"/>
        <end position="388"/>
    </location>
</feature>
<feature type="transmembrane region" description="Helical" evidence="1">
    <location>
        <begin position="542"/>
        <end position="564"/>
    </location>
</feature>
<keyword evidence="3" id="KW-1185">Reference proteome</keyword>
<dbReference type="Proteomes" id="UP000320513">
    <property type="component" value="Unassembled WGS sequence"/>
</dbReference>
<name>A0A557XY94_9MYCO</name>
<feature type="transmembrane region" description="Helical" evidence="1">
    <location>
        <begin position="295"/>
        <end position="317"/>
    </location>
</feature>
<keyword evidence="1" id="KW-0812">Transmembrane</keyword>
<feature type="transmembrane region" description="Helical" evidence="1">
    <location>
        <begin position="337"/>
        <end position="356"/>
    </location>
</feature>
<proteinExistence type="predicted"/>
<feature type="transmembrane region" description="Helical" evidence="1">
    <location>
        <begin position="125"/>
        <end position="144"/>
    </location>
</feature>
<comment type="caution">
    <text evidence="2">The sequence shown here is derived from an EMBL/GenBank/DDBJ whole genome shotgun (WGS) entry which is preliminary data.</text>
</comment>
<dbReference type="AlphaFoldDB" id="A0A557XY94"/>
<keyword evidence="1" id="KW-0472">Membrane</keyword>
<evidence type="ECO:0000313" key="3">
    <source>
        <dbReference type="Proteomes" id="UP000320513"/>
    </source>
</evidence>
<sequence>MRWIRPGYALALALLVTAPLLGPGYLLLRDAVSTPRSYLSDAALGLTSAPRATPQDFAVALASRLVDGGVVVKVLLVAGLWLAGWGAARLVDTALPAAGAAGQFVATTLAIWNPYVAERLLQGHWSLLVGYGCLPWVATAMLALRSSGGGAGAFSALVFWIAAAGLTPTGLLLAAAVALVCVGAPGAGRSRRLCAAATLGAALVAALPWLTAAAMGSSLTAHTAANALGVRAFAPRAEPGLGTLLSLASLGGIWNGQAVPASRATLFAVFSAVALLGVVLAGAPAVARRRATAPLLVLAVVSVLVPAALATGPGLRALGALVDAAPGLGVLRDGQKWVALAMPGYALAGAGAVVTLPRWVRPLKPSATALVGCVLLIAALPDLAWGVGGKVAPVRYPPGWAAVAAAVNDRPGAPGTVAALPAGTMRRFSWSGPAPVLDPLPRWVRADVLTTGDLVISGVVVPGEGAHARTVQDLLLAGPDPCAAARAGVGWLVVESGSAGDMGAARRTLDALTPVYRDNQIALYRVGGDTAGASGARRDATLAAHLAWLALLIAGGAGAAVGAVRRRRGEGAGVEAALGDT</sequence>
<protein>
    <recommendedName>
        <fullName evidence="4">Transmembrane protein</fullName>
    </recommendedName>
</protein>
<dbReference type="RefSeq" id="WP_144956775.1">
    <property type="nucleotide sequence ID" value="NZ_VMQU01000017.1"/>
</dbReference>
<feature type="transmembrane region" description="Helical" evidence="1">
    <location>
        <begin position="6"/>
        <end position="28"/>
    </location>
</feature>
<feature type="transmembrane region" description="Helical" evidence="1">
    <location>
        <begin position="94"/>
        <end position="113"/>
    </location>
</feature>
<feature type="transmembrane region" description="Helical" evidence="1">
    <location>
        <begin position="156"/>
        <end position="181"/>
    </location>
</feature>
<dbReference type="OrthoDB" id="3463898at2"/>
<keyword evidence="1" id="KW-1133">Transmembrane helix</keyword>
<evidence type="ECO:0000256" key="1">
    <source>
        <dbReference type="SAM" id="Phobius"/>
    </source>
</evidence>
<evidence type="ECO:0008006" key="4">
    <source>
        <dbReference type="Google" id="ProtNLM"/>
    </source>
</evidence>
<accession>A0A557XY94</accession>
<feature type="transmembrane region" description="Helical" evidence="1">
    <location>
        <begin position="264"/>
        <end position="283"/>
    </location>
</feature>
<feature type="transmembrane region" description="Helical" evidence="1">
    <location>
        <begin position="193"/>
        <end position="210"/>
    </location>
</feature>
<organism evidence="2 3">
    <name type="scientific">Mycobacterium helveticum</name>
    <dbReference type="NCBI Taxonomy" id="2592811"/>
    <lineage>
        <taxon>Bacteria</taxon>
        <taxon>Bacillati</taxon>
        <taxon>Actinomycetota</taxon>
        <taxon>Actinomycetes</taxon>
        <taxon>Mycobacteriales</taxon>
        <taxon>Mycobacteriaceae</taxon>
        <taxon>Mycobacterium</taxon>
    </lineage>
</organism>
<gene>
    <name evidence="2" type="ORF">FPZ47_06100</name>
</gene>
<dbReference type="EMBL" id="VMQU01000017">
    <property type="protein sequence ID" value="TVS91136.1"/>
    <property type="molecule type" value="Genomic_DNA"/>
</dbReference>
<reference evidence="2 3" key="1">
    <citation type="submission" date="2019-07" db="EMBL/GenBank/DDBJ databases">
        <title>New Mycobacterium species.</title>
        <authorList>
            <person name="Tortoli E."/>
            <person name="Ghielmetti G."/>
            <person name="Friedel U."/>
            <person name="Trovato A."/>
        </authorList>
    </citation>
    <scope>NUCLEOTIDE SEQUENCE [LARGE SCALE GENOMIC DNA]</scope>
    <source>
        <strain evidence="2 3">16-83</strain>
    </source>
</reference>
<evidence type="ECO:0000313" key="2">
    <source>
        <dbReference type="EMBL" id="TVS91136.1"/>
    </source>
</evidence>